<accession>A0AA35W449</accession>
<dbReference type="AlphaFoldDB" id="A0AA35W449"/>
<feature type="non-terminal residue" evidence="1">
    <location>
        <position position="1"/>
    </location>
</feature>
<protein>
    <submittedName>
        <fullName evidence="1">Uncharacterized protein</fullName>
    </submittedName>
</protein>
<name>A0AA35W449_GEOBA</name>
<proteinExistence type="predicted"/>
<dbReference type="EMBL" id="CASHTH010000429">
    <property type="protein sequence ID" value="CAI8001168.1"/>
    <property type="molecule type" value="Genomic_DNA"/>
</dbReference>
<organism evidence="1 2">
    <name type="scientific">Geodia barretti</name>
    <name type="common">Barrett's horny sponge</name>
    <dbReference type="NCBI Taxonomy" id="519541"/>
    <lineage>
        <taxon>Eukaryota</taxon>
        <taxon>Metazoa</taxon>
        <taxon>Porifera</taxon>
        <taxon>Demospongiae</taxon>
        <taxon>Heteroscleromorpha</taxon>
        <taxon>Tetractinellida</taxon>
        <taxon>Astrophorina</taxon>
        <taxon>Geodiidae</taxon>
        <taxon>Geodia</taxon>
    </lineage>
</organism>
<keyword evidence="2" id="KW-1185">Reference proteome</keyword>
<gene>
    <name evidence="1" type="ORF">GBAR_LOCUS3125</name>
</gene>
<sequence>MFRAGPKASRRCNNQGEWEEADLTSCTIAEIEDPFVLVWFVIDADTHAGDQNQDFIESMKSVLKLNGVAFTQVNLSSVYIASVALTFQVDLVEENQSSSISQLNSFVSSSNFSHFSSYSVLGNG</sequence>
<dbReference type="Proteomes" id="UP001174909">
    <property type="component" value="Unassembled WGS sequence"/>
</dbReference>
<evidence type="ECO:0000313" key="2">
    <source>
        <dbReference type="Proteomes" id="UP001174909"/>
    </source>
</evidence>
<comment type="caution">
    <text evidence="1">The sequence shown here is derived from an EMBL/GenBank/DDBJ whole genome shotgun (WGS) entry which is preliminary data.</text>
</comment>
<reference evidence="1" key="1">
    <citation type="submission" date="2023-03" db="EMBL/GenBank/DDBJ databases">
        <authorList>
            <person name="Steffen K."/>
            <person name="Cardenas P."/>
        </authorList>
    </citation>
    <scope>NUCLEOTIDE SEQUENCE</scope>
</reference>
<evidence type="ECO:0000313" key="1">
    <source>
        <dbReference type="EMBL" id="CAI8001168.1"/>
    </source>
</evidence>